<dbReference type="EC" id="2.7.13.3" evidence="2"/>
<name>A0A7X6DUD6_9BACT</name>
<gene>
    <name evidence="12" type="ORF">MNODULE_22785</name>
</gene>
<feature type="domain" description="Histidine kinase" evidence="10">
    <location>
        <begin position="152"/>
        <end position="375"/>
    </location>
</feature>
<feature type="modified residue" description="4-aspartylphosphate" evidence="9">
    <location>
        <position position="445"/>
    </location>
</feature>
<dbReference type="PANTHER" id="PTHR43065">
    <property type="entry name" value="SENSOR HISTIDINE KINASE"/>
    <property type="match status" value="1"/>
</dbReference>
<keyword evidence="3 9" id="KW-0597">Phosphoprotein</keyword>
<evidence type="ECO:0000256" key="5">
    <source>
        <dbReference type="ARBA" id="ARBA00022741"/>
    </source>
</evidence>
<keyword evidence="7" id="KW-0067">ATP-binding</keyword>
<dbReference type="InterPro" id="IPR001789">
    <property type="entry name" value="Sig_transdc_resp-reg_receiver"/>
</dbReference>
<evidence type="ECO:0000256" key="6">
    <source>
        <dbReference type="ARBA" id="ARBA00022777"/>
    </source>
</evidence>
<dbReference type="CDD" id="cd00082">
    <property type="entry name" value="HisKA"/>
    <property type="match status" value="1"/>
</dbReference>
<comment type="catalytic activity">
    <reaction evidence="1">
        <text>ATP + protein L-histidine = ADP + protein N-phospho-L-histidine.</text>
        <dbReference type="EC" id="2.7.13.3"/>
    </reaction>
</comment>
<evidence type="ECO:0000259" key="11">
    <source>
        <dbReference type="PROSITE" id="PS50110"/>
    </source>
</evidence>
<dbReference type="SMART" id="SM00388">
    <property type="entry name" value="HisKA"/>
    <property type="match status" value="1"/>
</dbReference>
<dbReference type="InterPro" id="IPR005467">
    <property type="entry name" value="His_kinase_dom"/>
</dbReference>
<evidence type="ECO:0000256" key="7">
    <source>
        <dbReference type="ARBA" id="ARBA00022840"/>
    </source>
</evidence>
<evidence type="ECO:0000256" key="8">
    <source>
        <dbReference type="ARBA" id="ARBA00023012"/>
    </source>
</evidence>
<evidence type="ECO:0000256" key="4">
    <source>
        <dbReference type="ARBA" id="ARBA00022679"/>
    </source>
</evidence>
<accession>A0A7X6DUD6</accession>
<dbReference type="InterPro" id="IPR004358">
    <property type="entry name" value="Sig_transdc_His_kin-like_C"/>
</dbReference>
<dbReference type="PANTHER" id="PTHR43065:SF46">
    <property type="entry name" value="C4-DICARBOXYLATE TRANSPORT SENSOR PROTEIN DCTB"/>
    <property type="match status" value="1"/>
</dbReference>
<dbReference type="PROSITE" id="PS50109">
    <property type="entry name" value="HIS_KIN"/>
    <property type="match status" value="1"/>
</dbReference>
<dbReference type="AlphaFoldDB" id="A0A7X6DUD6"/>
<feature type="domain" description="Response regulatory" evidence="11">
    <location>
        <begin position="6"/>
        <end position="122"/>
    </location>
</feature>
<organism evidence="12 13">
    <name type="scientific">Candidatus Manganitrophus noduliformans</name>
    <dbReference type="NCBI Taxonomy" id="2606439"/>
    <lineage>
        <taxon>Bacteria</taxon>
        <taxon>Pseudomonadati</taxon>
        <taxon>Nitrospirota</taxon>
        <taxon>Nitrospiria</taxon>
        <taxon>Candidatus Troglogloeales</taxon>
        <taxon>Candidatus Manganitrophaceae</taxon>
        <taxon>Candidatus Manganitrophus</taxon>
    </lineage>
</organism>
<keyword evidence="4" id="KW-0808">Transferase</keyword>
<dbReference type="SMART" id="SM00387">
    <property type="entry name" value="HATPase_c"/>
    <property type="match status" value="1"/>
</dbReference>
<dbReference type="InterPro" id="IPR003661">
    <property type="entry name" value="HisK_dim/P_dom"/>
</dbReference>
<dbReference type="Proteomes" id="UP000534783">
    <property type="component" value="Unassembled WGS sequence"/>
</dbReference>
<dbReference type="InterPro" id="IPR036097">
    <property type="entry name" value="HisK_dim/P_sf"/>
</dbReference>
<evidence type="ECO:0000313" key="12">
    <source>
        <dbReference type="EMBL" id="NKE73587.1"/>
    </source>
</evidence>
<dbReference type="SUPFAM" id="SSF47384">
    <property type="entry name" value="Homodimeric domain of signal transducing histidine kinase"/>
    <property type="match status" value="1"/>
</dbReference>
<dbReference type="Gene3D" id="3.40.50.2300">
    <property type="match status" value="2"/>
</dbReference>
<dbReference type="GO" id="GO:0000155">
    <property type="term" value="F:phosphorelay sensor kinase activity"/>
    <property type="evidence" value="ECO:0007669"/>
    <property type="project" value="InterPro"/>
</dbReference>
<dbReference type="SUPFAM" id="SSF55874">
    <property type="entry name" value="ATPase domain of HSP90 chaperone/DNA topoisomerase II/histidine kinase"/>
    <property type="match status" value="1"/>
</dbReference>
<keyword evidence="8" id="KW-0902">Two-component regulatory system</keyword>
<evidence type="ECO:0000259" key="10">
    <source>
        <dbReference type="PROSITE" id="PS50109"/>
    </source>
</evidence>
<keyword evidence="13" id="KW-1185">Reference proteome</keyword>
<dbReference type="InterPro" id="IPR036890">
    <property type="entry name" value="HATPase_C_sf"/>
</dbReference>
<dbReference type="Pfam" id="PF00512">
    <property type="entry name" value="HisKA"/>
    <property type="match status" value="1"/>
</dbReference>
<dbReference type="InterPro" id="IPR003594">
    <property type="entry name" value="HATPase_dom"/>
</dbReference>
<evidence type="ECO:0000256" key="2">
    <source>
        <dbReference type="ARBA" id="ARBA00012438"/>
    </source>
</evidence>
<dbReference type="InterPro" id="IPR011006">
    <property type="entry name" value="CheY-like_superfamily"/>
</dbReference>
<dbReference type="Pfam" id="PF02518">
    <property type="entry name" value="HATPase_c"/>
    <property type="match status" value="1"/>
</dbReference>
<dbReference type="GO" id="GO:0005524">
    <property type="term" value="F:ATP binding"/>
    <property type="evidence" value="ECO:0007669"/>
    <property type="project" value="UniProtKB-KW"/>
</dbReference>
<dbReference type="Pfam" id="PF00072">
    <property type="entry name" value="Response_reg"/>
    <property type="match status" value="2"/>
</dbReference>
<dbReference type="CDD" id="cd00156">
    <property type="entry name" value="REC"/>
    <property type="match status" value="2"/>
</dbReference>
<protein>
    <recommendedName>
        <fullName evidence="2">histidine kinase</fullName>
        <ecNumber evidence="2">2.7.13.3</ecNumber>
    </recommendedName>
</protein>
<dbReference type="SUPFAM" id="SSF52172">
    <property type="entry name" value="CheY-like"/>
    <property type="match status" value="2"/>
</dbReference>
<dbReference type="Gene3D" id="3.30.565.10">
    <property type="entry name" value="Histidine kinase-like ATPase, C-terminal domain"/>
    <property type="match status" value="1"/>
</dbReference>
<evidence type="ECO:0000256" key="9">
    <source>
        <dbReference type="PROSITE-ProRule" id="PRU00169"/>
    </source>
</evidence>
<dbReference type="PRINTS" id="PR00344">
    <property type="entry name" value="BCTRLSENSOR"/>
</dbReference>
<sequence length="524" mass="57785">MTTPLRALIIEDSQSDAELILLELRQGGFEPTYERVETAYEMTDALRRQTWDVILADYTLPKFSAPEALALLKKTGRDIPLLIISGSIGEETAVAAMKAGAHDYLMKDNLTRLPAAIQRELREAENRAERKSLEKQLLQAQKMESLGQLASGISHDFNNVLTGILGYSDLGLAKINLGHPLYPNFITIRKLAERAAGITRQLLAFARRQTIEAIDLNLNAIISDLLKLIATTLGEDIRIKFTPDAALKTVHADIAQIEQVLMNLCINARDAMPQGGALTIETKNIHLEKADCLALPNARPGSYVLLEVIDTGTGMEEKVREKIFEPFFTTKSPGKGTGLGLSLVYGIVRQHHGTIQVQSAPGKGTAFKVYFPSVEKPAIPKPSPPSLPPRGSGTILVVEDDPAVRNLIKLVLDNFGYAVLAADSVKEGLKIFQAHSNSITLILSDMVMPEASGMDLFRKIQELKQNVPFLFISGHFNHFEDPDFLLRNNFHLLEKPFSPSELAAKVDAILRKNEFNPSDRPDLN</sequence>
<feature type="domain" description="Response regulatory" evidence="11">
    <location>
        <begin position="394"/>
        <end position="510"/>
    </location>
</feature>
<proteinExistence type="predicted"/>
<evidence type="ECO:0000256" key="1">
    <source>
        <dbReference type="ARBA" id="ARBA00000085"/>
    </source>
</evidence>
<reference evidence="12 13" key="1">
    <citation type="journal article" date="2020" name="Nature">
        <title>Bacterial chemolithoautotrophy via manganese oxidation.</title>
        <authorList>
            <person name="Yu H."/>
            <person name="Leadbetter J.R."/>
        </authorList>
    </citation>
    <scope>NUCLEOTIDE SEQUENCE [LARGE SCALE GENOMIC DNA]</scope>
    <source>
        <strain evidence="12 13">Mn-1</strain>
    </source>
</reference>
<dbReference type="EMBL" id="VTOW01000008">
    <property type="protein sequence ID" value="NKE73587.1"/>
    <property type="molecule type" value="Genomic_DNA"/>
</dbReference>
<keyword evidence="5" id="KW-0547">Nucleotide-binding</keyword>
<dbReference type="SMART" id="SM00448">
    <property type="entry name" value="REC"/>
    <property type="match status" value="2"/>
</dbReference>
<keyword evidence="6" id="KW-0418">Kinase</keyword>
<feature type="modified residue" description="4-aspartylphosphate" evidence="9">
    <location>
        <position position="57"/>
    </location>
</feature>
<evidence type="ECO:0000313" key="13">
    <source>
        <dbReference type="Proteomes" id="UP000534783"/>
    </source>
</evidence>
<dbReference type="PROSITE" id="PS50110">
    <property type="entry name" value="RESPONSE_REGULATORY"/>
    <property type="match status" value="2"/>
</dbReference>
<evidence type="ECO:0000256" key="3">
    <source>
        <dbReference type="ARBA" id="ARBA00022553"/>
    </source>
</evidence>
<dbReference type="RefSeq" id="WP_168063546.1">
    <property type="nucleotide sequence ID" value="NZ_VTOW01000008.1"/>
</dbReference>
<comment type="caution">
    <text evidence="12">The sequence shown here is derived from an EMBL/GenBank/DDBJ whole genome shotgun (WGS) entry which is preliminary data.</text>
</comment>
<dbReference type="Gene3D" id="1.10.287.130">
    <property type="match status" value="1"/>
</dbReference>